<reference evidence="1 3" key="1">
    <citation type="submission" date="2014-11" db="EMBL/GenBank/DDBJ databases">
        <title>Genetic blueprint of the zoonotic pathogen Toxocara canis.</title>
        <authorList>
            <person name="Zhu X.-Q."/>
            <person name="Korhonen P.K."/>
            <person name="Cai H."/>
            <person name="Young N.D."/>
            <person name="Nejsum P."/>
            <person name="von Samson-Himmelstjerna G."/>
            <person name="Boag P.R."/>
            <person name="Tan P."/>
            <person name="Li Q."/>
            <person name="Min J."/>
            <person name="Yang Y."/>
            <person name="Wang X."/>
            <person name="Fang X."/>
            <person name="Hall R.S."/>
            <person name="Hofmann A."/>
            <person name="Sternberg P.W."/>
            <person name="Jex A.R."/>
            <person name="Gasser R.B."/>
        </authorList>
    </citation>
    <scope>NUCLEOTIDE SEQUENCE [LARGE SCALE GENOMIC DNA]</scope>
    <source>
        <strain evidence="1">PN_DK_2014</strain>
    </source>
</reference>
<protein>
    <submittedName>
        <fullName evidence="1">Uncharacterized protein</fullName>
    </submittedName>
</protein>
<evidence type="ECO:0000313" key="1">
    <source>
        <dbReference type="EMBL" id="KHN88433.1"/>
    </source>
</evidence>
<dbReference type="AlphaFoldDB" id="A0A0B2W386"/>
<accession>A0A0B2W386</accession>
<organism evidence="1 3">
    <name type="scientific">Toxocara canis</name>
    <name type="common">Canine roundworm</name>
    <dbReference type="NCBI Taxonomy" id="6265"/>
    <lineage>
        <taxon>Eukaryota</taxon>
        <taxon>Metazoa</taxon>
        <taxon>Ecdysozoa</taxon>
        <taxon>Nematoda</taxon>
        <taxon>Chromadorea</taxon>
        <taxon>Rhabditida</taxon>
        <taxon>Spirurina</taxon>
        <taxon>Ascaridomorpha</taxon>
        <taxon>Ascaridoidea</taxon>
        <taxon>Toxocaridae</taxon>
        <taxon>Toxocara</taxon>
    </lineage>
</organism>
<name>A0A0B2W386_TOXCA</name>
<reference evidence="2" key="2">
    <citation type="submission" date="2018-11" db="EMBL/GenBank/DDBJ databases">
        <authorList>
            <consortium name="Pathogen Informatics"/>
        </authorList>
    </citation>
    <scope>NUCLEOTIDE SEQUENCE [LARGE SCALE GENOMIC DNA]</scope>
</reference>
<dbReference type="OrthoDB" id="5842465at2759"/>
<gene>
    <name evidence="1" type="ORF">Tcan_07415</name>
    <name evidence="2" type="ORF">TCNE_LOCUS17673</name>
</gene>
<dbReference type="EMBL" id="JPKZ01000233">
    <property type="protein sequence ID" value="KHN88433.1"/>
    <property type="molecule type" value="Genomic_DNA"/>
</dbReference>
<proteinExistence type="predicted"/>
<evidence type="ECO:0000313" key="2">
    <source>
        <dbReference type="EMBL" id="VDM48994.1"/>
    </source>
</evidence>
<keyword evidence="3" id="KW-1185">Reference proteome</keyword>
<sequence>MSSRSSTIFDLSKEELSSVLLTLKPSLNEGAVSSLSVCDLRSQITEWLLLHGLSTMHSFVRNADSQEWRVPDKVDCISCGKYRVGSKGFSTPPVIMDQPLSSSQLFIFYEKEPVYFPFQGNHHSNHDVTTTAKHEQLSTNGKCENGNAGNGVVGGDKVIRSDLQHTPKECCADSVKCCSSDESWCGGLMLCLACKT</sequence>
<dbReference type="EMBL" id="UYWY01024671">
    <property type="protein sequence ID" value="VDM48994.1"/>
    <property type="molecule type" value="Genomic_DNA"/>
</dbReference>
<evidence type="ECO:0000313" key="3">
    <source>
        <dbReference type="Proteomes" id="UP000031036"/>
    </source>
</evidence>
<dbReference type="Proteomes" id="UP000031036">
    <property type="component" value="Unassembled WGS sequence"/>
</dbReference>